<reference evidence="1 2" key="1">
    <citation type="submission" date="2018-09" db="EMBL/GenBank/DDBJ databases">
        <title>Paenibacillus SK2017-BO5.</title>
        <authorList>
            <person name="Piskunova J.V."/>
            <person name="Dubiley S.A."/>
            <person name="Severinov K.V."/>
        </authorList>
    </citation>
    <scope>NUCLEOTIDE SEQUENCE [LARGE SCALE GENOMIC DNA]</scope>
    <source>
        <strain evidence="1 2">BO5</strain>
    </source>
</reference>
<protein>
    <submittedName>
        <fullName evidence="1">Uncharacterized protein</fullName>
    </submittedName>
</protein>
<evidence type="ECO:0000313" key="2">
    <source>
        <dbReference type="Proteomes" id="UP000266177"/>
    </source>
</evidence>
<dbReference type="AlphaFoldDB" id="A0A3A3GAS1"/>
<accession>A0A3A3GAS1</accession>
<sequence length="111" mass="12513">MMTVIPAVAAGWLDLMERVSARDRGSIFGELAGHRSDSVRCWAAYVIGLDAWLCLKDKLAGIRPFAADSHFGAPGSRPRIRRRPEVSRRDEAVCLRRLQAVRMFRSRRFAA</sequence>
<dbReference type="EMBL" id="QYZD01000045">
    <property type="protein sequence ID" value="RJG17829.1"/>
    <property type="molecule type" value="Genomic_DNA"/>
</dbReference>
<dbReference type="Proteomes" id="UP000266177">
    <property type="component" value="Unassembled WGS sequence"/>
</dbReference>
<proteinExistence type="predicted"/>
<comment type="caution">
    <text evidence="1">The sequence shown here is derived from an EMBL/GenBank/DDBJ whole genome shotgun (WGS) entry which is preliminary data.</text>
</comment>
<name>A0A3A3GAS1_PANTH</name>
<gene>
    <name evidence="1" type="ORF">DQX05_27215</name>
</gene>
<evidence type="ECO:0000313" key="1">
    <source>
        <dbReference type="EMBL" id="RJG17829.1"/>
    </source>
</evidence>
<organism evidence="1 2">
    <name type="scientific">Paenibacillus thiaminolyticus</name>
    <name type="common">Bacillus thiaminolyticus</name>
    <dbReference type="NCBI Taxonomy" id="49283"/>
    <lineage>
        <taxon>Bacteria</taxon>
        <taxon>Bacillati</taxon>
        <taxon>Bacillota</taxon>
        <taxon>Bacilli</taxon>
        <taxon>Bacillales</taxon>
        <taxon>Paenibacillaceae</taxon>
        <taxon>Paenibacillus</taxon>
    </lineage>
</organism>